<evidence type="ECO:0000313" key="6">
    <source>
        <dbReference type="Proteomes" id="UP000244162"/>
    </source>
</evidence>
<evidence type="ECO:0000313" key="5">
    <source>
        <dbReference type="EMBL" id="PTQ07338.1"/>
    </source>
</evidence>
<dbReference type="PROSITE" id="PS50887">
    <property type="entry name" value="GGDEF"/>
    <property type="match status" value="1"/>
</dbReference>
<sequence length="318" mass="34640">MADGRMNSSSSIFPHHAYVPQALIDWASGLSSRQSKLYIAVSFGLIALLDWASGPAYTMVALYFLPISIAAWSFGFRVGLATGMVCALIQSAINGMGDPWSPAAAVSVSAAGWNFLMRLLGLMLLVMLVAGFRRSYETERRRARTDDLTGALTKQALHDQLRRMLGAERRALPVLVFLYSDLDGFKQVNDQHGHDAGDIVLIDFADAAMRTMRPRDVLARVGGDEFVMLLPVPSVADGYSAAQRMHRDISQSLETCPYPVTCSMGALVVEHGNADREATFLKMADNLMYEVKRAGKNALRVAHVDLDKGDPAGTRVSA</sequence>
<keyword evidence="3" id="KW-0472">Membrane</keyword>
<gene>
    <name evidence="5" type="ORF">CLG96_17440</name>
</gene>
<evidence type="ECO:0000256" key="3">
    <source>
        <dbReference type="SAM" id="Phobius"/>
    </source>
</evidence>
<feature type="domain" description="GGDEF" evidence="4">
    <location>
        <begin position="173"/>
        <end position="304"/>
    </location>
</feature>
<dbReference type="SMART" id="SM00267">
    <property type="entry name" value="GGDEF"/>
    <property type="match status" value="1"/>
</dbReference>
<name>A0A2T5FTF2_9SPHN</name>
<dbReference type="NCBIfam" id="TIGR00254">
    <property type="entry name" value="GGDEF"/>
    <property type="match status" value="1"/>
</dbReference>
<organism evidence="5 6">
    <name type="scientific">Sphingomonas oleivorans</name>
    <dbReference type="NCBI Taxonomy" id="1735121"/>
    <lineage>
        <taxon>Bacteria</taxon>
        <taxon>Pseudomonadati</taxon>
        <taxon>Pseudomonadota</taxon>
        <taxon>Alphaproteobacteria</taxon>
        <taxon>Sphingomonadales</taxon>
        <taxon>Sphingomonadaceae</taxon>
        <taxon>Sphingomonas</taxon>
    </lineage>
</organism>
<dbReference type="InterPro" id="IPR043128">
    <property type="entry name" value="Rev_trsase/Diguanyl_cyclase"/>
</dbReference>
<dbReference type="EMBL" id="NWBU01000018">
    <property type="protein sequence ID" value="PTQ07338.1"/>
    <property type="molecule type" value="Genomic_DNA"/>
</dbReference>
<proteinExistence type="predicted"/>
<keyword evidence="3" id="KW-1133">Transmembrane helix</keyword>
<protein>
    <recommendedName>
        <fullName evidence="1">diguanylate cyclase</fullName>
        <ecNumber evidence="1">2.7.7.65</ecNumber>
    </recommendedName>
</protein>
<dbReference type="OrthoDB" id="9812260at2"/>
<dbReference type="AlphaFoldDB" id="A0A2T5FTF2"/>
<feature type="transmembrane region" description="Helical" evidence="3">
    <location>
        <begin position="113"/>
        <end position="132"/>
    </location>
</feature>
<dbReference type="Proteomes" id="UP000244162">
    <property type="component" value="Unassembled WGS sequence"/>
</dbReference>
<comment type="catalytic activity">
    <reaction evidence="2">
        <text>2 GTP = 3',3'-c-di-GMP + 2 diphosphate</text>
        <dbReference type="Rhea" id="RHEA:24898"/>
        <dbReference type="ChEBI" id="CHEBI:33019"/>
        <dbReference type="ChEBI" id="CHEBI:37565"/>
        <dbReference type="ChEBI" id="CHEBI:58805"/>
        <dbReference type="EC" id="2.7.7.65"/>
    </reaction>
</comment>
<dbReference type="PANTHER" id="PTHR45138:SF9">
    <property type="entry name" value="DIGUANYLATE CYCLASE DGCM-RELATED"/>
    <property type="match status" value="1"/>
</dbReference>
<comment type="caution">
    <text evidence="5">The sequence shown here is derived from an EMBL/GenBank/DDBJ whole genome shotgun (WGS) entry which is preliminary data.</text>
</comment>
<dbReference type="InterPro" id="IPR000160">
    <property type="entry name" value="GGDEF_dom"/>
</dbReference>
<dbReference type="Pfam" id="PF00990">
    <property type="entry name" value="GGDEF"/>
    <property type="match status" value="1"/>
</dbReference>
<evidence type="ECO:0000256" key="1">
    <source>
        <dbReference type="ARBA" id="ARBA00012528"/>
    </source>
</evidence>
<dbReference type="InterPro" id="IPR050469">
    <property type="entry name" value="Diguanylate_Cyclase"/>
</dbReference>
<keyword evidence="6" id="KW-1185">Reference proteome</keyword>
<evidence type="ECO:0000256" key="2">
    <source>
        <dbReference type="ARBA" id="ARBA00034247"/>
    </source>
</evidence>
<dbReference type="InterPro" id="IPR029787">
    <property type="entry name" value="Nucleotide_cyclase"/>
</dbReference>
<accession>A0A2T5FTF2</accession>
<feature type="transmembrane region" description="Helical" evidence="3">
    <location>
        <begin position="37"/>
        <end position="65"/>
    </location>
</feature>
<feature type="transmembrane region" description="Helical" evidence="3">
    <location>
        <begin position="74"/>
        <end position="93"/>
    </location>
</feature>
<dbReference type="SUPFAM" id="SSF55073">
    <property type="entry name" value="Nucleotide cyclase"/>
    <property type="match status" value="1"/>
</dbReference>
<evidence type="ECO:0000259" key="4">
    <source>
        <dbReference type="PROSITE" id="PS50887"/>
    </source>
</evidence>
<dbReference type="CDD" id="cd01949">
    <property type="entry name" value="GGDEF"/>
    <property type="match status" value="1"/>
</dbReference>
<dbReference type="Gene3D" id="3.30.70.270">
    <property type="match status" value="1"/>
</dbReference>
<reference evidence="5 6" key="1">
    <citation type="submission" date="2017-09" db="EMBL/GenBank/DDBJ databases">
        <title>Sphingomonas panjinensis sp.nov., isolated from oil-contaminated soil.</title>
        <authorList>
            <person name="Wang L."/>
            <person name="Chen L."/>
        </authorList>
    </citation>
    <scope>NUCLEOTIDE SEQUENCE [LARGE SCALE GENOMIC DNA]</scope>
    <source>
        <strain evidence="5 6">FW-11</strain>
    </source>
</reference>
<keyword evidence="3" id="KW-0812">Transmembrane</keyword>
<dbReference type="PANTHER" id="PTHR45138">
    <property type="entry name" value="REGULATORY COMPONENTS OF SENSORY TRANSDUCTION SYSTEM"/>
    <property type="match status" value="1"/>
</dbReference>
<dbReference type="EC" id="2.7.7.65" evidence="1"/>
<dbReference type="GO" id="GO:0052621">
    <property type="term" value="F:diguanylate cyclase activity"/>
    <property type="evidence" value="ECO:0007669"/>
    <property type="project" value="UniProtKB-EC"/>
</dbReference>